<sequence length="138" mass="15107">MVQKTVLKVRIACLKCKKKLLQALTKLQGVDKIEVDADKGTLTVTGDADPYEIIVRTKKTGKFSDVVSVGDPAAPKKEGEGDEKEKKKKKKKKKKSGDGQEGQVQTPNIAHNSCLVCERVPIVHVGCRDEPYPSCSIM</sequence>
<evidence type="ECO:0000313" key="8">
    <source>
        <dbReference type="RefSeq" id="XP_018859733.1"/>
    </source>
</evidence>
<name>A0A2I4HUC6_JUGRE</name>
<dbReference type="CDD" id="cd00371">
    <property type="entry name" value="HMA"/>
    <property type="match status" value="1"/>
</dbReference>
<protein>
    <submittedName>
        <fullName evidence="8">Heavy metal-associated isoprenylated plant protein 2-like</fullName>
    </submittedName>
</protein>
<dbReference type="Gramene" id="Jr08_18230_p1">
    <property type="protein sequence ID" value="cds.Jr08_18230_p1"/>
    <property type="gene ID" value="Jr08_18230"/>
</dbReference>
<keyword evidence="1" id="KW-0488">Methylation</keyword>
<reference evidence="8" key="1">
    <citation type="submission" date="2025-08" db="UniProtKB">
        <authorList>
            <consortium name="RefSeq"/>
        </authorList>
    </citation>
    <scope>IDENTIFICATION</scope>
    <source>
        <tissue evidence="8">Leaves</tissue>
    </source>
</reference>
<organism evidence="7 8">
    <name type="scientific">Juglans regia</name>
    <name type="common">English walnut</name>
    <dbReference type="NCBI Taxonomy" id="51240"/>
    <lineage>
        <taxon>Eukaryota</taxon>
        <taxon>Viridiplantae</taxon>
        <taxon>Streptophyta</taxon>
        <taxon>Embryophyta</taxon>
        <taxon>Tracheophyta</taxon>
        <taxon>Spermatophyta</taxon>
        <taxon>Magnoliopsida</taxon>
        <taxon>eudicotyledons</taxon>
        <taxon>Gunneridae</taxon>
        <taxon>Pentapetalae</taxon>
        <taxon>rosids</taxon>
        <taxon>fabids</taxon>
        <taxon>Fagales</taxon>
        <taxon>Juglandaceae</taxon>
        <taxon>Juglans</taxon>
    </lineage>
</organism>
<dbReference type="Proteomes" id="UP000235220">
    <property type="component" value="Chromosome 8"/>
</dbReference>
<gene>
    <name evidence="8" type="primary">LOC109021537</name>
</gene>
<evidence type="ECO:0000256" key="1">
    <source>
        <dbReference type="ARBA" id="ARBA00022481"/>
    </source>
</evidence>
<feature type="region of interest" description="Disordered" evidence="6">
    <location>
        <begin position="65"/>
        <end position="105"/>
    </location>
</feature>
<comment type="similarity">
    <text evidence="5">Belongs to the HIPP family.</text>
</comment>
<feature type="compositionally biased region" description="Basic residues" evidence="6">
    <location>
        <begin position="86"/>
        <end position="95"/>
    </location>
</feature>
<feature type="compositionally biased region" description="Basic and acidic residues" evidence="6">
    <location>
        <begin position="74"/>
        <end position="85"/>
    </location>
</feature>
<evidence type="ECO:0000256" key="3">
    <source>
        <dbReference type="ARBA" id="ARBA00023288"/>
    </source>
</evidence>
<dbReference type="GO" id="GO:0046872">
    <property type="term" value="F:metal ion binding"/>
    <property type="evidence" value="ECO:0007669"/>
    <property type="project" value="UniProtKB-KW"/>
</dbReference>
<dbReference type="InterPro" id="IPR051863">
    <property type="entry name" value="HIPP"/>
</dbReference>
<dbReference type="SUPFAM" id="SSF55008">
    <property type="entry name" value="HMA, heavy metal-associated domain"/>
    <property type="match status" value="1"/>
</dbReference>
<keyword evidence="4" id="KW-0636">Prenylation</keyword>
<dbReference type="Gene3D" id="3.30.70.100">
    <property type="match status" value="1"/>
</dbReference>
<dbReference type="InterPro" id="IPR006121">
    <property type="entry name" value="HMA_dom"/>
</dbReference>
<dbReference type="FunCoup" id="A0A2I4HUC6">
    <property type="interactions" value="77"/>
</dbReference>
<evidence type="ECO:0000256" key="6">
    <source>
        <dbReference type="SAM" id="MobiDB-lite"/>
    </source>
</evidence>
<dbReference type="STRING" id="51240.A0A2I4HUC6"/>
<dbReference type="Pfam" id="PF00403">
    <property type="entry name" value="HMA"/>
    <property type="match status" value="1"/>
</dbReference>
<dbReference type="GeneID" id="109021537"/>
<dbReference type="PANTHER" id="PTHR45811:SF13">
    <property type="entry name" value="OS04G0661100 PROTEIN"/>
    <property type="match status" value="1"/>
</dbReference>
<evidence type="ECO:0000256" key="4">
    <source>
        <dbReference type="ARBA" id="ARBA00023289"/>
    </source>
</evidence>
<dbReference type="PANTHER" id="PTHR45811">
    <property type="entry name" value="COPPER TRANSPORT PROTEIN FAMILY-RELATED"/>
    <property type="match status" value="1"/>
</dbReference>
<dbReference type="OrthoDB" id="689350at2759"/>
<keyword evidence="7" id="KW-1185">Reference proteome</keyword>
<evidence type="ECO:0000313" key="7">
    <source>
        <dbReference type="Proteomes" id="UP000235220"/>
    </source>
</evidence>
<dbReference type="AlphaFoldDB" id="A0A2I4HUC6"/>
<evidence type="ECO:0000256" key="5">
    <source>
        <dbReference type="ARBA" id="ARBA00024045"/>
    </source>
</evidence>
<dbReference type="PROSITE" id="PS50846">
    <property type="entry name" value="HMA_2"/>
    <property type="match status" value="1"/>
</dbReference>
<keyword evidence="2" id="KW-0479">Metal-binding</keyword>
<evidence type="ECO:0000256" key="2">
    <source>
        <dbReference type="ARBA" id="ARBA00022723"/>
    </source>
</evidence>
<keyword evidence="3" id="KW-0449">Lipoprotein</keyword>
<proteinExistence type="inferred from homology"/>
<accession>A0A2I4HUC6</accession>
<dbReference type="InterPro" id="IPR036163">
    <property type="entry name" value="HMA_dom_sf"/>
</dbReference>
<dbReference type="RefSeq" id="XP_018859733.1">
    <property type="nucleotide sequence ID" value="XM_019004188.1"/>
</dbReference>
<dbReference type="KEGG" id="jre:109021537"/>